<gene>
    <name evidence="3" type="ORF">TW77_02170</name>
</gene>
<evidence type="ECO:0000259" key="2">
    <source>
        <dbReference type="Pfam" id="PF07995"/>
    </source>
</evidence>
<protein>
    <recommendedName>
        <fullName evidence="2">Glucose/Sorbosone dehydrogenase domain-containing protein</fullName>
    </recommendedName>
</protein>
<keyword evidence="1" id="KW-0732">Signal</keyword>
<feature type="domain" description="Glucose/Sorbosone dehydrogenase" evidence="2">
    <location>
        <begin position="47"/>
        <end position="367"/>
    </location>
</feature>
<organism evidence="3 4">
    <name type="scientific">Pseudoalteromonas rubra</name>
    <dbReference type="NCBI Taxonomy" id="43658"/>
    <lineage>
        <taxon>Bacteria</taxon>
        <taxon>Pseudomonadati</taxon>
        <taxon>Pseudomonadota</taxon>
        <taxon>Gammaproteobacteria</taxon>
        <taxon>Alteromonadales</taxon>
        <taxon>Pseudoalteromonadaceae</taxon>
        <taxon>Pseudoalteromonas</taxon>
    </lineage>
</organism>
<feature type="signal peptide" evidence="1">
    <location>
        <begin position="1"/>
        <end position="21"/>
    </location>
</feature>
<name>A0A0F4QZP4_9GAMM</name>
<keyword evidence="4" id="KW-1185">Reference proteome</keyword>
<dbReference type="SUPFAM" id="SSF50952">
    <property type="entry name" value="Soluble quinoprotein glucose dehydrogenase"/>
    <property type="match status" value="1"/>
</dbReference>
<dbReference type="InterPro" id="IPR011041">
    <property type="entry name" value="Quinoprot_gluc/sorb_DH_b-prop"/>
</dbReference>
<dbReference type="EMBL" id="JXYA01000002">
    <property type="protein sequence ID" value="KJZ13156.1"/>
    <property type="molecule type" value="Genomic_DNA"/>
</dbReference>
<dbReference type="PANTHER" id="PTHR19328">
    <property type="entry name" value="HEDGEHOG-INTERACTING PROTEIN"/>
    <property type="match status" value="1"/>
</dbReference>
<proteinExistence type="predicted"/>
<dbReference type="Pfam" id="PF07995">
    <property type="entry name" value="GSDH"/>
    <property type="match status" value="1"/>
</dbReference>
<accession>A0A0F4QZP4</accession>
<dbReference type="PANTHER" id="PTHR19328:SF75">
    <property type="entry name" value="ALDOSE SUGAR DEHYDROGENASE YLII"/>
    <property type="match status" value="1"/>
</dbReference>
<dbReference type="AlphaFoldDB" id="A0A0F4QZP4"/>
<feature type="chain" id="PRO_5002476007" description="Glucose/Sorbosone dehydrogenase domain-containing protein" evidence="1">
    <location>
        <begin position="22"/>
        <end position="378"/>
    </location>
</feature>
<sequence length="378" mass="42140">MKKTLNKIALSLIFISSQAAAAVEPQTIPVAKSANDYQLELVAKGIQIPWGMVWLNDTELLVTDRSGQLRMIKEGKLLDKPIEGVPEVHAERQGGLLDIEIDPNYAKNGWIYFSYSGFEGEEKGSNTSIMRARLKDMKLVDKQLIFDGFPNTKPSFHFGSRIEFDKDGYLYFSIGDRGNRDVHPQRLDHDAGKIHRINADGTIPESNPFAKQKDARKSIYSYGHRNPQGMAMHPQTGEIWTHEHGPRGGDEINIIKPGLNYGWPVITYGINYNGTKITDETTRAGMQQPDWVWVPSIAPSGMEFITSDKYPQWQGHLVVGAMKFAHLVLVELDGNKVVGHSKLFEGAGRVRSIATHPNGDLYLGIDGSGIFKVVPKTK</sequence>
<dbReference type="Gene3D" id="2.120.10.30">
    <property type="entry name" value="TolB, C-terminal domain"/>
    <property type="match status" value="1"/>
</dbReference>
<comment type="caution">
    <text evidence="3">The sequence shown here is derived from an EMBL/GenBank/DDBJ whole genome shotgun (WGS) entry which is preliminary data.</text>
</comment>
<evidence type="ECO:0000313" key="3">
    <source>
        <dbReference type="EMBL" id="KJZ13156.1"/>
    </source>
</evidence>
<reference evidence="3 4" key="1">
    <citation type="journal article" date="2015" name="BMC Genomics">
        <title>Genome mining reveals unlocked bioactive potential of marine Gram-negative bacteria.</title>
        <authorList>
            <person name="Machado H."/>
            <person name="Sonnenschein E.C."/>
            <person name="Melchiorsen J."/>
            <person name="Gram L."/>
        </authorList>
    </citation>
    <scope>NUCLEOTIDE SEQUENCE [LARGE SCALE GENOMIC DNA]</scope>
    <source>
        <strain evidence="3 4">S2471</strain>
    </source>
</reference>
<dbReference type="InterPro" id="IPR012938">
    <property type="entry name" value="Glc/Sorbosone_DH"/>
</dbReference>
<evidence type="ECO:0000256" key="1">
    <source>
        <dbReference type="SAM" id="SignalP"/>
    </source>
</evidence>
<evidence type="ECO:0000313" key="4">
    <source>
        <dbReference type="Proteomes" id="UP000033452"/>
    </source>
</evidence>
<dbReference type="InterPro" id="IPR011042">
    <property type="entry name" value="6-blade_b-propeller_TolB-like"/>
</dbReference>
<dbReference type="PATRIC" id="fig|43658.5.peg.448"/>
<dbReference type="OrthoDB" id="9770043at2"/>
<dbReference type="RefSeq" id="WP_046003312.1">
    <property type="nucleotide sequence ID" value="NZ_JXYA01000002.1"/>
</dbReference>
<dbReference type="Proteomes" id="UP000033452">
    <property type="component" value="Unassembled WGS sequence"/>
</dbReference>